<dbReference type="GO" id="GO:1903778">
    <property type="term" value="P:protein localization to vacuolar membrane"/>
    <property type="evidence" value="ECO:0007669"/>
    <property type="project" value="TreeGrafter"/>
</dbReference>
<name>A0A2T9YK23_9FUNG</name>
<protein>
    <submittedName>
        <fullName evidence="3">Uncharacterized protein</fullName>
    </submittedName>
</protein>
<evidence type="ECO:0000313" key="3">
    <source>
        <dbReference type="EMBL" id="PVU92624.1"/>
    </source>
</evidence>
<keyword evidence="2" id="KW-0812">Transmembrane</keyword>
<dbReference type="PANTHER" id="PTHR28258">
    <property type="entry name" value="VACUOLAR SEGREGATION PROTEIN 7"/>
    <property type="match status" value="1"/>
</dbReference>
<evidence type="ECO:0000256" key="1">
    <source>
        <dbReference type="SAM" id="MobiDB-lite"/>
    </source>
</evidence>
<keyword evidence="4" id="KW-1185">Reference proteome</keyword>
<feature type="region of interest" description="Disordered" evidence="1">
    <location>
        <begin position="36"/>
        <end position="154"/>
    </location>
</feature>
<evidence type="ECO:0000313" key="4">
    <source>
        <dbReference type="Proteomes" id="UP000245383"/>
    </source>
</evidence>
<feature type="compositionally biased region" description="Low complexity" evidence="1">
    <location>
        <begin position="55"/>
        <end position="76"/>
    </location>
</feature>
<sequence>MEQEDHQHVTLLTKLTELDDSNLDIQAGLFSLDRAIVPNSQTEPTNSSTLKPSAQPTHNQPTPNNTTTNTFPQNSTELDPQLDNHFQSTTNKTTIDSKPYTSTRPTPLPQIFASNSSPSLSNTKSYKDPTIPYPSPHTNIPHKHNNPHFSNDNSANKVALTSNIIKITQPFFSPDQVFPDALNITEMAAIQEAELLQKKAKLSTKFLSNIPTQSDILSLNQQPAHSSLLSPKIAPIKDLHNDPSTNSNDSFATTQPSLDVEPIIANSTTLSTLQQLNISSDSSILLDHHSKLPLDNKILKSPRNSISLNPSNSLSFDAHPQNQPSSAFISANNQSLLKNSQIVTPQSNLSSKSKNKLHETHFKQTQDYLKQHFLKFIKDNENKNILQDQFQHKPDDNYQTKSNHLLQKNSHSKSNLIDRTFDQNADIDSKFWENGIQTNLYKPKKDSLSSQHTAALKVFSRISNPTHNSDEESSKEEEQYIYVLNNQNSQPTINPHHLINDIKHRDSLASFHSKSQIQSQPTNNLFNNDIINQDTITQNQPFFNDQQQNLNSHLSNNTSQYPINDPFGYQIYSSNSNLNSDSNIFPNNPHLFSNIKKYSSVTSVTPLNPQNSRKPSHPYPSSNYASSSITSGCGGSTRILPFHRRQSRSNLPLGGNNYNYNYSYQSIGQAYRKSINNKKKSIVNQNLRIDDPSQIDNSTSEYYYKNPAMYGNYDPNFYIDFQENYEAKKRRRYLWLFLIKYSFFLCIMISMAYLYKSTSVPLINVKTVLISNLLATEKELIFELSFKAINHNIQAIRVDKSDLSIFAAPYTLTPQPTPDTLPSSEPQHSAHLLSQQNHSLIKLDDPNHNPFILLASIKTLEEDPLVFKNSFPNTTHATTELRILKPGYFDEIPQETLFFKKKKSVKVYDQSGHEKWKEFYNDSFDLTVRGTITYSLWLTKYVEHICISQRFISNTNSSIAQNITLQTLKYLNTDNSYTRSLHTSDQNSFLFFNREYKIKPIILPDNCRESQFT</sequence>
<feature type="compositionally biased region" description="Polar residues" evidence="1">
    <location>
        <begin position="242"/>
        <end position="254"/>
    </location>
</feature>
<dbReference type="AlphaFoldDB" id="A0A2T9YK23"/>
<feature type="compositionally biased region" description="Polar residues" evidence="1">
    <location>
        <begin position="38"/>
        <end position="54"/>
    </location>
</feature>
<feature type="compositionally biased region" description="Polar residues" evidence="1">
    <location>
        <begin position="84"/>
        <end position="105"/>
    </location>
</feature>
<dbReference type="GO" id="GO:0000329">
    <property type="term" value="C:fungal-type vacuole membrane"/>
    <property type="evidence" value="ECO:0007669"/>
    <property type="project" value="TreeGrafter"/>
</dbReference>
<dbReference type="STRING" id="133385.A0A2T9YK23"/>
<comment type="caution">
    <text evidence="3">The sequence shown here is derived from an EMBL/GenBank/DDBJ whole genome shotgun (WGS) entry which is preliminary data.</text>
</comment>
<dbReference type="OrthoDB" id="1204at2759"/>
<feature type="region of interest" description="Disordered" evidence="1">
    <location>
        <begin position="603"/>
        <end position="627"/>
    </location>
</feature>
<keyword evidence="2" id="KW-1133">Transmembrane helix</keyword>
<feature type="transmembrane region" description="Helical" evidence="2">
    <location>
        <begin position="733"/>
        <end position="755"/>
    </location>
</feature>
<feature type="compositionally biased region" description="Low complexity" evidence="1">
    <location>
        <begin position="114"/>
        <end position="124"/>
    </location>
</feature>
<dbReference type="Pfam" id="PF12751">
    <property type="entry name" value="Vac7"/>
    <property type="match status" value="1"/>
</dbReference>
<keyword evidence="2" id="KW-0472">Membrane</keyword>
<feature type="compositionally biased region" description="Polar residues" evidence="1">
    <location>
        <begin position="603"/>
        <end position="625"/>
    </location>
</feature>
<dbReference type="Proteomes" id="UP000245383">
    <property type="component" value="Unassembled WGS sequence"/>
</dbReference>
<dbReference type="InterPro" id="IPR024260">
    <property type="entry name" value="Vac7"/>
</dbReference>
<dbReference type="GO" id="GO:0000011">
    <property type="term" value="P:vacuole inheritance"/>
    <property type="evidence" value="ECO:0007669"/>
    <property type="project" value="TreeGrafter"/>
</dbReference>
<dbReference type="GO" id="GO:0070772">
    <property type="term" value="C:PAS complex"/>
    <property type="evidence" value="ECO:0007669"/>
    <property type="project" value="TreeGrafter"/>
</dbReference>
<organism evidence="3 4">
    <name type="scientific">Smittium simulii</name>
    <dbReference type="NCBI Taxonomy" id="133385"/>
    <lineage>
        <taxon>Eukaryota</taxon>
        <taxon>Fungi</taxon>
        <taxon>Fungi incertae sedis</taxon>
        <taxon>Zoopagomycota</taxon>
        <taxon>Kickxellomycotina</taxon>
        <taxon>Harpellomycetes</taxon>
        <taxon>Harpellales</taxon>
        <taxon>Legeriomycetaceae</taxon>
        <taxon>Smittium</taxon>
    </lineage>
</organism>
<dbReference type="PANTHER" id="PTHR28258:SF1">
    <property type="entry name" value="VACUOLAR SEGREGATION PROTEIN 7"/>
    <property type="match status" value="1"/>
</dbReference>
<feature type="region of interest" description="Disordered" evidence="1">
    <location>
        <begin position="235"/>
        <end position="254"/>
    </location>
</feature>
<proteinExistence type="predicted"/>
<dbReference type="EMBL" id="MBFR01000155">
    <property type="protein sequence ID" value="PVU92624.1"/>
    <property type="molecule type" value="Genomic_DNA"/>
</dbReference>
<accession>A0A2T9YK23</accession>
<reference evidence="3 4" key="1">
    <citation type="journal article" date="2018" name="MBio">
        <title>Comparative Genomics Reveals the Core Gene Toolbox for the Fungus-Insect Symbiosis.</title>
        <authorList>
            <person name="Wang Y."/>
            <person name="Stata M."/>
            <person name="Wang W."/>
            <person name="Stajich J.E."/>
            <person name="White M.M."/>
            <person name="Moncalvo J.M."/>
        </authorList>
    </citation>
    <scope>NUCLEOTIDE SEQUENCE [LARGE SCALE GENOMIC DNA]</scope>
    <source>
        <strain evidence="3 4">SWE-8-4</strain>
    </source>
</reference>
<dbReference type="GO" id="GO:0010513">
    <property type="term" value="P:positive regulation of phosphatidylinositol biosynthetic process"/>
    <property type="evidence" value="ECO:0007669"/>
    <property type="project" value="TreeGrafter"/>
</dbReference>
<evidence type="ECO:0000256" key="2">
    <source>
        <dbReference type="SAM" id="Phobius"/>
    </source>
</evidence>
<gene>
    <name evidence="3" type="ORF">BB561_003714</name>
</gene>